<evidence type="ECO:0000259" key="1">
    <source>
        <dbReference type="Pfam" id="PF13229"/>
    </source>
</evidence>
<organism evidence="2">
    <name type="scientific">marine metagenome</name>
    <dbReference type="NCBI Taxonomy" id="408172"/>
    <lineage>
        <taxon>unclassified sequences</taxon>
        <taxon>metagenomes</taxon>
        <taxon>ecological metagenomes</taxon>
    </lineage>
</organism>
<sequence length="313" mass="35219">VFRNCIFEYIDSEALIIRGSNYGTVENCYFHHINWSGGESVALRTQHAQYTNMRYITIDQNTSGGGFYPSHYNLIDHCLVSNVYSRRDAAGIQINTGMNEPVIRNTWVMDAPHINGIRFDGNPGGVLRKIHHTLSIRTSRGYRLKGDQHQVHHILGMSSGRQDISLPDYKFYGYQNPETGEVSSDPSLGWPIAPTGVGFNGNGNVNTVHRNSIGDEYECDRPTFLGCDEEQNTEYSLWHGYLRGNEKLIYELSNPEHYDYRPRKGSSLVDAGVVVEGINDGQDGSQMYVGDAPDIGTYEYGDNVYFIPGYRPP</sequence>
<gene>
    <name evidence="2" type="ORF">METZ01_LOCUS352460</name>
</gene>
<dbReference type="InterPro" id="IPR012334">
    <property type="entry name" value="Pectin_lyas_fold"/>
</dbReference>
<dbReference type="Pfam" id="PF13229">
    <property type="entry name" value="Beta_helix"/>
    <property type="match status" value="1"/>
</dbReference>
<dbReference type="InterPro" id="IPR039448">
    <property type="entry name" value="Beta_helix"/>
</dbReference>
<protein>
    <recommendedName>
        <fullName evidence="1">Right handed beta helix domain-containing protein</fullName>
    </recommendedName>
</protein>
<proteinExistence type="predicted"/>
<feature type="domain" description="Right handed beta helix" evidence="1">
    <location>
        <begin position="2"/>
        <end position="120"/>
    </location>
</feature>
<dbReference type="SUPFAM" id="SSF51126">
    <property type="entry name" value="Pectin lyase-like"/>
    <property type="match status" value="1"/>
</dbReference>
<reference evidence="2" key="1">
    <citation type="submission" date="2018-05" db="EMBL/GenBank/DDBJ databases">
        <authorList>
            <person name="Lanie J.A."/>
            <person name="Ng W.-L."/>
            <person name="Kazmierczak K.M."/>
            <person name="Andrzejewski T.M."/>
            <person name="Davidsen T.M."/>
            <person name="Wayne K.J."/>
            <person name="Tettelin H."/>
            <person name="Glass J.I."/>
            <person name="Rusch D."/>
            <person name="Podicherti R."/>
            <person name="Tsui H.-C.T."/>
            <person name="Winkler M.E."/>
        </authorList>
    </citation>
    <scope>NUCLEOTIDE SEQUENCE</scope>
</reference>
<evidence type="ECO:0000313" key="2">
    <source>
        <dbReference type="EMBL" id="SVC99606.1"/>
    </source>
</evidence>
<name>A0A382RPN2_9ZZZZ</name>
<dbReference type="EMBL" id="UINC01123255">
    <property type="protein sequence ID" value="SVC99606.1"/>
    <property type="molecule type" value="Genomic_DNA"/>
</dbReference>
<accession>A0A382RPN2</accession>
<dbReference type="AlphaFoldDB" id="A0A382RPN2"/>
<dbReference type="Gene3D" id="2.160.20.10">
    <property type="entry name" value="Single-stranded right-handed beta-helix, Pectin lyase-like"/>
    <property type="match status" value="1"/>
</dbReference>
<feature type="non-terminal residue" evidence="2">
    <location>
        <position position="313"/>
    </location>
</feature>
<dbReference type="InterPro" id="IPR011050">
    <property type="entry name" value="Pectin_lyase_fold/virulence"/>
</dbReference>
<feature type="non-terminal residue" evidence="2">
    <location>
        <position position="1"/>
    </location>
</feature>